<evidence type="ECO:0000256" key="1">
    <source>
        <dbReference type="SAM" id="SignalP"/>
    </source>
</evidence>
<organism evidence="2 3">
    <name type="scientific">Hibiscus trionum</name>
    <name type="common">Flower of an hour</name>
    <dbReference type="NCBI Taxonomy" id="183268"/>
    <lineage>
        <taxon>Eukaryota</taxon>
        <taxon>Viridiplantae</taxon>
        <taxon>Streptophyta</taxon>
        <taxon>Embryophyta</taxon>
        <taxon>Tracheophyta</taxon>
        <taxon>Spermatophyta</taxon>
        <taxon>Magnoliopsida</taxon>
        <taxon>eudicotyledons</taxon>
        <taxon>Gunneridae</taxon>
        <taxon>Pentapetalae</taxon>
        <taxon>rosids</taxon>
        <taxon>malvids</taxon>
        <taxon>Malvales</taxon>
        <taxon>Malvaceae</taxon>
        <taxon>Malvoideae</taxon>
        <taxon>Hibiscus</taxon>
    </lineage>
</organism>
<dbReference type="AlphaFoldDB" id="A0A9W7MR07"/>
<protein>
    <submittedName>
        <fullName evidence="2">Uncharacterized protein</fullName>
    </submittedName>
</protein>
<reference evidence="2" key="1">
    <citation type="submission" date="2023-05" db="EMBL/GenBank/DDBJ databases">
        <title>Genome and transcriptome analyses reveal genes involved in the formation of fine ridges on petal epidermal cells in Hibiscus trionum.</title>
        <authorList>
            <person name="Koshimizu S."/>
            <person name="Masuda S."/>
            <person name="Ishii T."/>
            <person name="Shirasu K."/>
            <person name="Hoshino A."/>
            <person name="Arita M."/>
        </authorList>
    </citation>
    <scope>NUCLEOTIDE SEQUENCE</scope>
    <source>
        <strain evidence="2">Hamamatsu line</strain>
    </source>
</reference>
<dbReference type="EMBL" id="BSYR01000045">
    <property type="protein sequence ID" value="GMJ06146.1"/>
    <property type="molecule type" value="Genomic_DNA"/>
</dbReference>
<evidence type="ECO:0000313" key="2">
    <source>
        <dbReference type="EMBL" id="GMJ06146.1"/>
    </source>
</evidence>
<name>A0A9W7MR07_HIBTR</name>
<keyword evidence="3" id="KW-1185">Reference proteome</keyword>
<dbReference type="Proteomes" id="UP001165190">
    <property type="component" value="Unassembled WGS sequence"/>
</dbReference>
<feature type="signal peptide" evidence="1">
    <location>
        <begin position="1"/>
        <end position="20"/>
    </location>
</feature>
<accession>A0A9W7MR07</accession>
<gene>
    <name evidence="2" type="ORF">HRI_004283800</name>
</gene>
<sequence length="85" mass="9599">MYPLGLIFFLLCLPMHACNASRLGFVAEETDNNHACFLAKDVSRLNLKLHDDQPSISKQVETQISIQEKFDGCKCYKANTFELSS</sequence>
<keyword evidence="1" id="KW-0732">Signal</keyword>
<evidence type="ECO:0000313" key="3">
    <source>
        <dbReference type="Proteomes" id="UP001165190"/>
    </source>
</evidence>
<dbReference type="OrthoDB" id="1911637at2759"/>
<proteinExistence type="predicted"/>
<feature type="chain" id="PRO_5040826466" evidence="1">
    <location>
        <begin position="21"/>
        <end position="85"/>
    </location>
</feature>
<comment type="caution">
    <text evidence="2">The sequence shown here is derived from an EMBL/GenBank/DDBJ whole genome shotgun (WGS) entry which is preliminary data.</text>
</comment>